<dbReference type="EMBL" id="JAPDDP010000011">
    <property type="protein sequence ID" value="MDA0180262.1"/>
    <property type="molecule type" value="Genomic_DNA"/>
</dbReference>
<evidence type="ECO:0000256" key="1">
    <source>
        <dbReference type="SAM" id="MobiDB-lite"/>
    </source>
</evidence>
<gene>
    <name evidence="2" type="ORF">OJ997_08145</name>
</gene>
<reference evidence="2" key="1">
    <citation type="submission" date="2022-10" db="EMBL/GenBank/DDBJ databases">
        <title>The WGS of Solirubrobacter phytolaccae KCTC 29190.</title>
        <authorList>
            <person name="Jiang Z."/>
        </authorList>
    </citation>
    <scope>NUCLEOTIDE SEQUENCE</scope>
    <source>
        <strain evidence="2">KCTC 29190</strain>
    </source>
</reference>
<sequence length="267" mass="29855">MAWVDTPSETFVARHDARDTADAERVLSQLEHARTRLEDRFQTGLGELEVVLHSSIAQLDAAQPWIPLARRLTAPAARRYVVGWAGTRELHVLAPRLLAHRASNVEGSLEMLMLSPSALLARRYVAANHPKLPPPATPGRIARWSRWAWLVEGAAQWLSGQTRHVRPAVARRLREGPSPSFPPARTDAMLLGGTIFDLLSREEGDRACVTLARGPHPDGPVRALEVAFPRSLRHTEEAWRSHLGRLREGEQDAAREGGERAHRHRHR</sequence>
<dbReference type="AlphaFoldDB" id="A0A9X3N8L2"/>
<accession>A0A9X3N8L2</accession>
<proteinExistence type="predicted"/>
<organism evidence="2 3">
    <name type="scientific">Solirubrobacter phytolaccae</name>
    <dbReference type="NCBI Taxonomy" id="1404360"/>
    <lineage>
        <taxon>Bacteria</taxon>
        <taxon>Bacillati</taxon>
        <taxon>Actinomycetota</taxon>
        <taxon>Thermoleophilia</taxon>
        <taxon>Solirubrobacterales</taxon>
        <taxon>Solirubrobacteraceae</taxon>
        <taxon>Solirubrobacter</taxon>
    </lineage>
</organism>
<feature type="region of interest" description="Disordered" evidence="1">
    <location>
        <begin position="243"/>
        <end position="267"/>
    </location>
</feature>
<dbReference type="RefSeq" id="WP_270024571.1">
    <property type="nucleotide sequence ID" value="NZ_JAPDDP010000011.1"/>
</dbReference>
<keyword evidence="3" id="KW-1185">Reference proteome</keyword>
<name>A0A9X3N8L2_9ACTN</name>
<evidence type="ECO:0000313" key="3">
    <source>
        <dbReference type="Proteomes" id="UP001147653"/>
    </source>
</evidence>
<protein>
    <submittedName>
        <fullName evidence="2">Uncharacterized protein</fullName>
    </submittedName>
</protein>
<evidence type="ECO:0000313" key="2">
    <source>
        <dbReference type="EMBL" id="MDA0180262.1"/>
    </source>
</evidence>
<dbReference type="Proteomes" id="UP001147653">
    <property type="component" value="Unassembled WGS sequence"/>
</dbReference>
<feature type="compositionally biased region" description="Basic and acidic residues" evidence="1">
    <location>
        <begin position="243"/>
        <end position="260"/>
    </location>
</feature>
<comment type="caution">
    <text evidence="2">The sequence shown here is derived from an EMBL/GenBank/DDBJ whole genome shotgun (WGS) entry which is preliminary data.</text>
</comment>